<dbReference type="PROSITE" id="PS51118">
    <property type="entry name" value="HTH_HXLR"/>
    <property type="match status" value="1"/>
</dbReference>
<accession>A0A3N0DZ13</accession>
<dbReference type="InterPro" id="IPR036390">
    <property type="entry name" value="WH_DNA-bd_sf"/>
</dbReference>
<dbReference type="Pfam" id="PF01638">
    <property type="entry name" value="HxlR"/>
    <property type="match status" value="1"/>
</dbReference>
<evidence type="ECO:0000259" key="4">
    <source>
        <dbReference type="PROSITE" id="PS51118"/>
    </source>
</evidence>
<dbReference type="Gene3D" id="1.10.10.10">
    <property type="entry name" value="Winged helix-like DNA-binding domain superfamily/Winged helix DNA-binding domain"/>
    <property type="match status" value="1"/>
</dbReference>
<dbReference type="GO" id="GO:0003677">
    <property type="term" value="F:DNA binding"/>
    <property type="evidence" value="ECO:0007669"/>
    <property type="project" value="UniProtKB-KW"/>
</dbReference>
<sequence>MYKRKIEEDLDCGIRVALKIFGGKWKLCIIDAINRGIVRPAEIHKNIQGSTLRVIEMQLAELYFFGVIDRHAEDIYPRKTEYRLTEFGKGLLPLLSEIDRWGQEHADFVKERQEILEENTIR</sequence>
<dbReference type="SUPFAM" id="SSF46785">
    <property type="entry name" value="Winged helix' DNA-binding domain"/>
    <property type="match status" value="1"/>
</dbReference>
<dbReference type="EMBL" id="RJTM01000126">
    <property type="protein sequence ID" value="RNL80791.1"/>
    <property type="molecule type" value="Genomic_DNA"/>
</dbReference>
<dbReference type="Proteomes" id="UP000267469">
    <property type="component" value="Unassembled WGS sequence"/>
</dbReference>
<keyword evidence="3" id="KW-0804">Transcription</keyword>
<dbReference type="RefSeq" id="WP_123217570.1">
    <property type="nucleotide sequence ID" value="NZ_RJTM01000126.1"/>
</dbReference>
<protein>
    <submittedName>
        <fullName evidence="5">Transcriptional regulator</fullName>
    </submittedName>
</protein>
<name>A0A3N0DZ13_SINP1</name>
<comment type="caution">
    <text evidence="5">The sequence shown here is derived from an EMBL/GenBank/DDBJ whole genome shotgun (WGS) entry which is preliminary data.</text>
</comment>
<dbReference type="AlphaFoldDB" id="A0A3N0DZ13"/>
<keyword evidence="2" id="KW-0238">DNA-binding</keyword>
<gene>
    <name evidence="5" type="ORF">ED312_18780</name>
</gene>
<evidence type="ECO:0000313" key="5">
    <source>
        <dbReference type="EMBL" id="RNL80791.1"/>
    </source>
</evidence>
<dbReference type="OrthoDB" id="9797599at2"/>
<evidence type="ECO:0000256" key="2">
    <source>
        <dbReference type="ARBA" id="ARBA00023125"/>
    </source>
</evidence>
<feature type="domain" description="HTH hxlR-type" evidence="4">
    <location>
        <begin position="12"/>
        <end position="110"/>
    </location>
</feature>
<proteinExistence type="predicted"/>
<dbReference type="InterPro" id="IPR036388">
    <property type="entry name" value="WH-like_DNA-bd_sf"/>
</dbReference>
<keyword evidence="1" id="KW-0805">Transcription regulation</keyword>
<keyword evidence="6" id="KW-1185">Reference proteome</keyword>
<dbReference type="InterPro" id="IPR002577">
    <property type="entry name" value="HTH_HxlR"/>
</dbReference>
<dbReference type="PANTHER" id="PTHR33204">
    <property type="entry name" value="TRANSCRIPTIONAL REGULATOR, MARR FAMILY"/>
    <property type="match status" value="1"/>
</dbReference>
<evidence type="ECO:0000256" key="1">
    <source>
        <dbReference type="ARBA" id="ARBA00023015"/>
    </source>
</evidence>
<evidence type="ECO:0000313" key="6">
    <source>
        <dbReference type="Proteomes" id="UP000267469"/>
    </source>
</evidence>
<reference evidence="5 6" key="1">
    <citation type="submission" date="2018-10" db="EMBL/GenBank/DDBJ databases">
        <title>Sinomicrobium pectinilyticum sp. nov., a pectinase-producing bacterium isolated from alkaline and saline soil, and emended description of the genus Sinomicrobium.</title>
        <authorList>
            <person name="Cheng B."/>
            <person name="Li C."/>
            <person name="Lai Q."/>
            <person name="Du M."/>
            <person name="Shao Z."/>
            <person name="Xu P."/>
            <person name="Yang C."/>
        </authorList>
    </citation>
    <scope>NUCLEOTIDE SEQUENCE [LARGE SCALE GENOMIC DNA]</scope>
    <source>
        <strain evidence="5 6">5DNS001</strain>
    </source>
</reference>
<organism evidence="5 6">
    <name type="scientific">Sinomicrobium pectinilyticum</name>
    <dbReference type="NCBI Taxonomy" id="1084421"/>
    <lineage>
        <taxon>Bacteria</taxon>
        <taxon>Pseudomonadati</taxon>
        <taxon>Bacteroidota</taxon>
        <taxon>Flavobacteriia</taxon>
        <taxon>Flavobacteriales</taxon>
        <taxon>Flavobacteriaceae</taxon>
        <taxon>Sinomicrobium</taxon>
    </lineage>
</organism>
<evidence type="ECO:0000256" key="3">
    <source>
        <dbReference type="ARBA" id="ARBA00023163"/>
    </source>
</evidence>